<reference evidence="1" key="1">
    <citation type="submission" date="2023-07" db="EMBL/GenBank/DDBJ databases">
        <title>Sorghum-associated microbial communities from plants grown in Nebraska, USA.</title>
        <authorList>
            <person name="Schachtman D."/>
        </authorList>
    </citation>
    <scope>NUCLEOTIDE SEQUENCE</scope>
    <source>
        <strain evidence="1">1457</strain>
    </source>
</reference>
<gene>
    <name evidence="1" type="ORF">J2W61_005230</name>
</gene>
<accession>A0AAW8M1Z2</accession>
<sequence length="87" mass="9631">MHYDYYVGGFSYSELEGHSIPSAPNLAVGSASNEWSQSGAVAPLSMSQQMLMLCFISGQIEHSDWVRHIEEDPVLAAHFSLIWSART</sequence>
<comment type="caution">
    <text evidence="1">The sequence shown here is derived from an EMBL/GenBank/DDBJ whole genome shotgun (WGS) entry which is preliminary data.</text>
</comment>
<evidence type="ECO:0000313" key="2">
    <source>
        <dbReference type="Proteomes" id="UP001265315"/>
    </source>
</evidence>
<dbReference type="Proteomes" id="UP001265315">
    <property type="component" value="Unassembled WGS sequence"/>
</dbReference>
<organism evidence="1 2">
    <name type="scientific">Agrobacterium tumefaciens</name>
    <dbReference type="NCBI Taxonomy" id="358"/>
    <lineage>
        <taxon>Bacteria</taxon>
        <taxon>Pseudomonadati</taxon>
        <taxon>Pseudomonadota</taxon>
        <taxon>Alphaproteobacteria</taxon>
        <taxon>Hyphomicrobiales</taxon>
        <taxon>Rhizobiaceae</taxon>
        <taxon>Rhizobium/Agrobacterium group</taxon>
        <taxon>Agrobacterium</taxon>
        <taxon>Agrobacterium tumefaciens complex</taxon>
    </lineage>
</organism>
<evidence type="ECO:0000313" key="1">
    <source>
        <dbReference type="EMBL" id="MDR6705355.1"/>
    </source>
</evidence>
<dbReference type="AlphaFoldDB" id="A0AAW8M1Z2"/>
<dbReference type="EMBL" id="JAVDSW010000009">
    <property type="protein sequence ID" value="MDR6705355.1"/>
    <property type="molecule type" value="Genomic_DNA"/>
</dbReference>
<proteinExistence type="predicted"/>
<name>A0AAW8M1Z2_AGRTU</name>
<protein>
    <submittedName>
        <fullName evidence="1">Uncharacterized protein</fullName>
    </submittedName>
</protein>